<dbReference type="PANTHER" id="PTHR31650">
    <property type="entry name" value="O-ACYLTRANSFERASE (WSD1-LIKE) FAMILY PROTEIN"/>
    <property type="match status" value="1"/>
</dbReference>
<dbReference type="InterPro" id="IPR014292">
    <property type="entry name" value="Acyl_transf_WS/DGAT"/>
</dbReference>
<dbReference type="InterPro" id="IPR009721">
    <property type="entry name" value="O-acyltransferase_WSD1_C"/>
</dbReference>
<dbReference type="GO" id="GO:0016746">
    <property type="term" value="F:acyltransferase activity"/>
    <property type="evidence" value="ECO:0007669"/>
    <property type="project" value="UniProtKB-KW"/>
</dbReference>
<keyword evidence="9 11" id="KW-0012">Acyltransferase</keyword>
<organism evidence="14 15">
    <name type="scientific">Williamsia maris</name>
    <dbReference type="NCBI Taxonomy" id="72806"/>
    <lineage>
        <taxon>Bacteria</taxon>
        <taxon>Bacillati</taxon>
        <taxon>Actinomycetota</taxon>
        <taxon>Actinomycetes</taxon>
        <taxon>Mycobacteriales</taxon>
        <taxon>Nocardiaceae</taxon>
        <taxon>Williamsia</taxon>
    </lineage>
</organism>
<feature type="domain" description="O-acyltransferase WSD1-like N-terminal" evidence="12">
    <location>
        <begin position="10"/>
        <end position="268"/>
    </location>
</feature>
<evidence type="ECO:0000256" key="10">
    <source>
        <dbReference type="ARBA" id="ARBA00048109"/>
    </source>
</evidence>
<dbReference type="InterPro" id="IPR045034">
    <property type="entry name" value="O-acyltransferase_WSD1-like"/>
</dbReference>
<feature type="domain" description="O-acyltransferase WSD1 C-terminal" evidence="13">
    <location>
        <begin position="309"/>
        <end position="454"/>
    </location>
</feature>
<dbReference type="PANTHER" id="PTHR31650:SF1">
    <property type="entry name" value="WAX ESTER SYNTHASE_DIACYLGLYCEROL ACYLTRANSFERASE 4-RELATED"/>
    <property type="match status" value="1"/>
</dbReference>
<gene>
    <name evidence="14" type="ORF">LX13_002507</name>
</gene>
<evidence type="ECO:0000256" key="3">
    <source>
        <dbReference type="ARBA" id="ARBA00009587"/>
    </source>
</evidence>
<dbReference type="Proteomes" id="UP001206895">
    <property type="component" value="Unassembled WGS sequence"/>
</dbReference>
<evidence type="ECO:0000256" key="1">
    <source>
        <dbReference type="ARBA" id="ARBA00004771"/>
    </source>
</evidence>
<evidence type="ECO:0000259" key="12">
    <source>
        <dbReference type="Pfam" id="PF03007"/>
    </source>
</evidence>
<keyword evidence="5 11" id="KW-0444">Lipid biosynthesis</keyword>
<dbReference type="EC" id="2.3.1.20" evidence="4 11"/>
<evidence type="ECO:0000256" key="7">
    <source>
        <dbReference type="ARBA" id="ARBA00022798"/>
    </source>
</evidence>
<name>A0ABT1HG68_9NOCA</name>
<proteinExistence type="inferred from homology"/>
<keyword evidence="6 11" id="KW-0808">Transferase</keyword>
<accession>A0ABT1HG68</accession>
<evidence type="ECO:0000256" key="4">
    <source>
        <dbReference type="ARBA" id="ARBA00013244"/>
    </source>
</evidence>
<evidence type="ECO:0000256" key="11">
    <source>
        <dbReference type="RuleBase" id="RU361241"/>
    </source>
</evidence>
<evidence type="ECO:0000256" key="8">
    <source>
        <dbReference type="ARBA" id="ARBA00023098"/>
    </source>
</evidence>
<keyword evidence="7 11" id="KW-0319">Glycerol metabolism</keyword>
<dbReference type="EMBL" id="JAMTCJ010000002">
    <property type="protein sequence ID" value="MCP2176688.1"/>
    <property type="molecule type" value="Genomic_DNA"/>
</dbReference>
<evidence type="ECO:0000313" key="15">
    <source>
        <dbReference type="Proteomes" id="UP001206895"/>
    </source>
</evidence>
<comment type="pathway">
    <text evidence="1 11">Glycerolipid metabolism; triacylglycerol biosynthesis.</text>
</comment>
<dbReference type="Pfam" id="PF03007">
    <property type="entry name" value="WS_DGAT_cat"/>
    <property type="match status" value="1"/>
</dbReference>
<comment type="pathway">
    <text evidence="2">Lipid metabolism.</text>
</comment>
<dbReference type="InterPro" id="IPR004255">
    <property type="entry name" value="O-acyltransferase_WSD1_N"/>
</dbReference>
<dbReference type="NCBIfam" id="TIGR02946">
    <property type="entry name" value="acyl_WS_DGAT"/>
    <property type="match status" value="1"/>
</dbReference>
<evidence type="ECO:0000259" key="13">
    <source>
        <dbReference type="Pfam" id="PF06974"/>
    </source>
</evidence>
<evidence type="ECO:0000256" key="5">
    <source>
        <dbReference type="ARBA" id="ARBA00022516"/>
    </source>
</evidence>
<reference evidence="14 15" key="1">
    <citation type="submission" date="2022-06" db="EMBL/GenBank/DDBJ databases">
        <title>Genomic Encyclopedia of Archaeal and Bacterial Type Strains, Phase II (KMG-II): from individual species to whole genera.</title>
        <authorList>
            <person name="Goeker M."/>
        </authorList>
    </citation>
    <scope>NUCLEOTIDE SEQUENCE [LARGE SCALE GENOMIC DNA]</scope>
    <source>
        <strain evidence="14 15">DSM 44693</strain>
    </source>
</reference>
<evidence type="ECO:0000256" key="6">
    <source>
        <dbReference type="ARBA" id="ARBA00022679"/>
    </source>
</evidence>
<sequence>MGRVNYMPVTDSMFLLAESREHPMHVGGLQLFSPPEGAGPDFVSKIIEEARSHTDLAPRFGMRPADPVSSVGNLWWAKNQKIDFEYHVRHSAVPRPGRIRELFQLTSRWHGTLLDRHRPMWEMHVVEGIEDGRFAVYTKVHHSLFDGVSALRVMQNALSEDPDDLEFRAPWDKHEKRSKPSTASSRGPLSVIGDAVSLGTTAAGLVPASMKIIGTAMRDHNFTTPFEAPRTMLNAPIGGARRFVAQTWEIARVKSVGEAVGATLNDVVLAMCSGALRKYLLEQNALPDKSLTSMVPVSLRPDDPEHSGGNAVGAVIASLATDVEDPLERMMAIRESVQSAKRMMGELSPLQIMLLSAVNMSPLAMSPIPGFVSLTRPPFNVIISNVPGPRNRMYWKGARLDGVYPASIVLDGQAINITLTSNADQLDFGIIGCRQTVPSLQRLIHHLEDSLTELEKAVAATV</sequence>
<comment type="caution">
    <text evidence="14">The sequence shown here is derived from an EMBL/GenBank/DDBJ whole genome shotgun (WGS) entry which is preliminary data.</text>
</comment>
<evidence type="ECO:0000256" key="9">
    <source>
        <dbReference type="ARBA" id="ARBA00023315"/>
    </source>
</evidence>
<comment type="catalytic activity">
    <reaction evidence="10 11">
        <text>an acyl-CoA + a 1,2-diacyl-sn-glycerol = a triacyl-sn-glycerol + CoA</text>
        <dbReference type="Rhea" id="RHEA:10868"/>
        <dbReference type="ChEBI" id="CHEBI:17815"/>
        <dbReference type="ChEBI" id="CHEBI:57287"/>
        <dbReference type="ChEBI" id="CHEBI:58342"/>
        <dbReference type="ChEBI" id="CHEBI:64615"/>
        <dbReference type="EC" id="2.3.1.20"/>
    </reaction>
</comment>
<evidence type="ECO:0000256" key="2">
    <source>
        <dbReference type="ARBA" id="ARBA00005189"/>
    </source>
</evidence>
<keyword evidence="15" id="KW-1185">Reference proteome</keyword>
<keyword evidence="8 11" id="KW-0443">Lipid metabolism</keyword>
<protein>
    <recommendedName>
        <fullName evidence="4 11">Diacylglycerol O-acyltransferase</fullName>
        <ecNumber evidence="4 11">2.3.1.20</ecNumber>
    </recommendedName>
</protein>
<comment type="similarity">
    <text evidence="3 11">Belongs to the long-chain O-acyltransferase family.</text>
</comment>
<dbReference type="Pfam" id="PF06974">
    <property type="entry name" value="WS_DGAT_C"/>
    <property type="match status" value="1"/>
</dbReference>
<evidence type="ECO:0000313" key="14">
    <source>
        <dbReference type="EMBL" id="MCP2176688.1"/>
    </source>
</evidence>